<dbReference type="GO" id="GO:0003700">
    <property type="term" value="F:DNA-binding transcription factor activity"/>
    <property type="evidence" value="ECO:0007669"/>
    <property type="project" value="InterPro"/>
</dbReference>
<dbReference type="Pfam" id="PF00126">
    <property type="entry name" value="HTH_1"/>
    <property type="match status" value="1"/>
</dbReference>
<dbReference type="HOGENOM" id="CLU_039613_6_1_12"/>
<dbReference type="InterPro" id="IPR005119">
    <property type="entry name" value="LysR_subst-bd"/>
</dbReference>
<dbReference type="SUPFAM" id="SSF46785">
    <property type="entry name" value="Winged helix' DNA-binding domain"/>
    <property type="match status" value="1"/>
</dbReference>
<evidence type="ECO:0000256" key="1">
    <source>
        <dbReference type="ARBA" id="ARBA00009437"/>
    </source>
</evidence>
<dbReference type="InterPro" id="IPR036388">
    <property type="entry name" value="WH-like_DNA-bd_sf"/>
</dbReference>
<reference evidence="6 7" key="1">
    <citation type="journal article" date="2010" name="Stand. Genomic Sci.">
        <title>Complete genome sequence of Spirochaeta smaragdinae type strain (SEBR 4228).</title>
        <authorList>
            <person name="Mavromatis K."/>
            <person name="Yasawong M."/>
            <person name="Chertkov O."/>
            <person name="Lapidus A."/>
            <person name="Lucas S."/>
            <person name="Nolan M."/>
            <person name="Del Rio T.G."/>
            <person name="Tice H."/>
            <person name="Cheng J.F."/>
            <person name="Pitluck S."/>
            <person name="Liolios K."/>
            <person name="Ivanova N."/>
            <person name="Tapia R."/>
            <person name="Han C."/>
            <person name="Bruce D."/>
            <person name="Goodwin L."/>
            <person name="Pati A."/>
            <person name="Chen A."/>
            <person name="Palaniappan K."/>
            <person name="Land M."/>
            <person name="Hauser L."/>
            <person name="Chang Y.J."/>
            <person name="Jeffries C.D."/>
            <person name="Detter J.C."/>
            <person name="Rohde M."/>
            <person name="Brambilla E."/>
            <person name="Spring S."/>
            <person name="Goker M."/>
            <person name="Sikorski J."/>
            <person name="Woyke T."/>
            <person name="Bristow J."/>
            <person name="Eisen J.A."/>
            <person name="Markowitz V."/>
            <person name="Hugenholtz P."/>
            <person name="Klenk H.P."/>
            <person name="Kyrpides N.C."/>
        </authorList>
    </citation>
    <scope>NUCLEOTIDE SEQUENCE [LARGE SCALE GENOMIC DNA]</scope>
    <source>
        <strain evidence="7">DSM 11293 / JCM 15392 / SEBR 4228</strain>
    </source>
</reference>
<keyword evidence="2" id="KW-0805">Transcription regulation</keyword>
<dbReference type="RefSeq" id="WP_013252819.1">
    <property type="nucleotide sequence ID" value="NC_014364.1"/>
</dbReference>
<dbReference type="GO" id="GO:0005829">
    <property type="term" value="C:cytosol"/>
    <property type="evidence" value="ECO:0007669"/>
    <property type="project" value="TreeGrafter"/>
</dbReference>
<name>E1RA64_SEDSS</name>
<dbReference type="Gene3D" id="3.40.190.290">
    <property type="match status" value="1"/>
</dbReference>
<sequence>MINPNFEYYKIFYYVGKHQNLTTAAHLLLTSQPSVSRSIKNLEHDLSCRLFVRSKKGVTFTPEGALLYSHIASACESIFEGEKALSRALHLESGAVAIGTTEIAIHCYLLEKLASFHKAHPKVTLTIINRSAPALIDEIKSGAIDIAVVTTPIEGEKNLTITKVKKFRDILVAGPAFSHLGDRVLTIEELPTYPLITLSKETATYRFYSSLYASHEMTWKADIELATADLLIPFIKQNLGIGFVPHIMASPALASGEIRALTLSTDIPEREICIVQDKRHPLSAASRQLIHWLAP</sequence>
<evidence type="ECO:0000259" key="5">
    <source>
        <dbReference type="PROSITE" id="PS50931"/>
    </source>
</evidence>
<dbReference type="PROSITE" id="PS50931">
    <property type="entry name" value="HTH_LYSR"/>
    <property type="match status" value="1"/>
</dbReference>
<protein>
    <submittedName>
        <fullName evidence="6">Transcriptional regulator, LysR family</fullName>
    </submittedName>
</protein>
<dbReference type="PANTHER" id="PTHR30419:SF8">
    <property type="entry name" value="NITROGEN ASSIMILATION TRANSCRIPTIONAL ACTIVATOR-RELATED"/>
    <property type="match status" value="1"/>
</dbReference>
<dbReference type="InterPro" id="IPR000847">
    <property type="entry name" value="LysR_HTH_N"/>
</dbReference>
<evidence type="ECO:0000256" key="4">
    <source>
        <dbReference type="ARBA" id="ARBA00023163"/>
    </source>
</evidence>
<evidence type="ECO:0000256" key="2">
    <source>
        <dbReference type="ARBA" id="ARBA00023015"/>
    </source>
</evidence>
<keyword evidence="7" id="KW-1185">Reference proteome</keyword>
<dbReference type="SUPFAM" id="SSF53850">
    <property type="entry name" value="Periplasmic binding protein-like II"/>
    <property type="match status" value="1"/>
</dbReference>
<dbReference type="Gene3D" id="1.10.10.10">
    <property type="entry name" value="Winged helix-like DNA-binding domain superfamily/Winged helix DNA-binding domain"/>
    <property type="match status" value="1"/>
</dbReference>
<feature type="domain" description="HTH lysR-type" evidence="5">
    <location>
        <begin position="4"/>
        <end position="61"/>
    </location>
</feature>
<proteinExistence type="inferred from homology"/>
<gene>
    <name evidence="6" type="ordered locus">Spirs_0198</name>
</gene>
<evidence type="ECO:0000256" key="3">
    <source>
        <dbReference type="ARBA" id="ARBA00023125"/>
    </source>
</evidence>
<dbReference type="STRING" id="573413.Spirs_0198"/>
<dbReference type="CDD" id="cd05466">
    <property type="entry name" value="PBP2_LTTR_substrate"/>
    <property type="match status" value="1"/>
</dbReference>
<keyword evidence="4" id="KW-0804">Transcription</keyword>
<dbReference type="InterPro" id="IPR050950">
    <property type="entry name" value="HTH-type_LysR_regulators"/>
</dbReference>
<evidence type="ECO:0000313" key="7">
    <source>
        <dbReference type="Proteomes" id="UP000002318"/>
    </source>
</evidence>
<dbReference type="Pfam" id="PF03466">
    <property type="entry name" value="LysR_substrate"/>
    <property type="match status" value="1"/>
</dbReference>
<dbReference type="PRINTS" id="PR00039">
    <property type="entry name" value="HTHLYSR"/>
</dbReference>
<keyword evidence="3" id="KW-0238">DNA-binding</keyword>
<accession>E1RA64</accession>
<organism evidence="6 7">
    <name type="scientific">Sediminispirochaeta smaragdinae (strain DSM 11293 / JCM 15392 / SEBR 4228)</name>
    <name type="common">Spirochaeta smaragdinae</name>
    <dbReference type="NCBI Taxonomy" id="573413"/>
    <lineage>
        <taxon>Bacteria</taxon>
        <taxon>Pseudomonadati</taxon>
        <taxon>Spirochaetota</taxon>
        <taxon>Spirochaetia</taxon>
        <taxon>Spirochaetales</taxon>
        <taxon>Spirochaetaceae</taxon>
        <taxon>Sediminispirochaeta</taxon>
    </lineage>
</organism>
<dbReference type="PANTHER" id="PTHR30419">
    <property type="entry name" value="HTH-TYPE TRANSCRIPTIONAL REGULATOR YBHD"/>
    <property type="match status" value="1"/>
</dbReference>
<dbReference type="Proteomes" id="UP000002318">
    <property type="component" value="Chromosome"/>
</dbReference>
<dbReference type="EMBL" id="CP002116">
    <property type="protein sequence ID" value="ADK79355.1"/>
    <property type="molecule type" value="Genomic_DNA"/>
</dbReference>
<dbReference type="InterPro" id="IPR036390">
    <property type="entry name" value="WH_DNA-bd_sf"/>
</dbReference>
<evidence type="ECO:0000313" key="6">
    <source>
        <dbReference type="EMBL" id="ADK79355.1"/>
    </source>
</evidence>
<dbReference type="OrthoDB" id="9803714at2"/>
<comment type="similarity">
    <text evidence="1">Belongs to the LysR transcriptional regulatory family.</text>
</comment>
<dbReference type="KEGG" id="ssm:Spirs_0198"/>
<dbReference type="AlphaFoldDB" id="E1RA64"/>
<dbReference type="GO" id="GO:0003677">
    <property type="term" value="F:DNA binding"/>
    <property type="evidence" value="ECO:0007669"/>
    <property type="project" value="UniProtKB-KW"/>
</dbReference>
<dbReference type="eggNOG" id="COG0583">
    <property type="taxonomic scope" value="Bacteria"/>
</dbReference>